<dbReference type="InterPro" id="IPR039424">
    <property type="entry name" value="SBP_5"/>
</dbReference>
<feature type="transmembrane region" description="Helical" evidence="2">
    <location>
        <begin position="7"/>
        <end position="31"/>
    </location>
</feature>
<dbReference type="CDD" id="cd08512">
    <property type="entry name" value="PBP2_NikA_DppA_OppA_like_7"/>
    <property type="match status" value="1"/>
</dbReference>
<dbReference type="InterPro" id="IPR030678">
    <property type="entry name" value="Peptide/Ni-bd"/>
</dbReference>
<proteinExistence type="predicted"/>
<dbReference type="Gene3D" id="3.40.190.10">
    <property type="entry name" value="Periplasmic binding protein-like II"/>
    <property type="match status" value="1"/>
</dbReference>
<dbReference type="GO" id="GO:0015833">
    <property type="term" value="P:peptide transport"/>
    <property type="evidence" value="ECO:0007669"/>
    <property type="project" value="TreeGrafter"/>
</dbReference>
<name>A0A147K088_HADYE</name>
<sequence>MREKTGIATSAVIVIVIVIVAVIAGAVLMLGQPTPTTTTTPTTTSPTTTSPTTTTQPVKNPDTLIYATIGEQETLDPAWAYDTASSEVIMSVYETLISFDGTHTDKFVPKLATEVPTVANGGISADGLTYRFKIRSGVKFHNGDDLTPEDVEYSFERAMVQNRDGGPVWMLLEPLIGIEAAYEPLTFEQIDKAVEVEGDYVVFHLAQPYPPFLAILAQSWSSIVDKEWCIEQGDWPGTAETWENYRNPETPPLQEVMNGTGPFKLDRWEHGVQTVLTRNDQYWGGPAKLKNVVIQVVPEWTTRKLMFLAGDADIVDVPRPNIKELEGVEGIRVTKDLPTLAVDAMFFTMNIDPNSEWIGSGQLDGNGIPPDFFADKNVRLAFAYSFDYEAFLRDVYQGEAIQPASPVIEGLSYQNPAQEKYHLDLAKAEQYFKAAFGGQVWEKGFKMTILYNTGNEPRRIAAEILKKNIESLNPKFSIEVAARDWGTYLKEMVASKLTLYIIGWLADYPDPHNFVQPFMHSAGAFSAWQGYSNPTVDDLIMQGISEIDPAKRQQIYYQLQQIYHDDVPSVPIDQALGRHYERDWVHGWIYNPIWPGEPALCDPYLMWKG</sequence>
<reference evidence="4 5" key="1">
    <citation type="journal article" date="2016" name="Nat. Microbiol.">
        <title>Genomic inference of the metabolism of cosmopolitan subsurface Archaea, Hadesarchaea.</title>
        <authorList>
            <person name="Baker B.J."/>
            <person name="Saw J.H."/>
            <person name="Lind A.E."/>
            <person name="Lazar C.S."/>
            <person name="Hinrichs K.-U."/>
            <person name="Teske A.P."/>
            <person name="Ettema T.J."/>
        </authorList>
    </citation>
    <scope>NUCLEOTIDE SEQUENCE [LARGE SCALE GENOMIC DNA]</scope>
</reference>
<dbReference type="PIRSF" id="PIRSF002741">
    <property type="entry name" value="MppA"/>
    <property type="match status" value="1"/>
</dbReference>
<dbReference type="PANTHER" id="PTHR30290:SF34">
    <property type="entry name" value="ABC TRANSPORTER, PERIPLASMIC OLIGO-PEPTIDE BINDING PROTEIN, PUTATIVE-RELATED"/>
    <property type="match status" value="1"/>
</dbReference>
<dbReference type="GO" id="GO:0043190">
    <property type="term" value="C:ATP-binding cassette (ABC) transporter complex"/>
    <property type="evidence" value="ECO:0007669"/>
    <property type="project" value="InterPro"/>
</dbReference>
<protein>
    <submittedName>
        <fullName evidence="4">Peptide ABC transporter substrate-binding protein</fullName>
    </submittedName>
</protein>
<accession>A0A147K088</accession>
<keyword evidence="2" id="KW-0472">Membrane</keyword>
<feature type="compositionally biased region" description="Low complexity" evidence="1">
    <location>
        <begin position="33"/>
        <end position="55"/>
    </location>
</feature>
<gene>
    <name evidence="4" type="ORF">APZ16_03645</name>
</gene>
<feature type="region of interest" description="Disordered" evidence="1">
    <location>
        <begin position="33"/>
        <end position="60"/>
    </location>
</feature>
<dbReference type="Pfam" id="PF00496">
    <property type="entry name" value="SBP_bac_5"/>
    <property type="match status" value="1"/>
</dbReference>
<evidence type="ECO:0000313" key="4">
    <source>
        <dbReference type="EMBL" id="KUO42158.1"/>
    </source>
</evidence>
<organism evidence="4 5">
    <name type="scientific">Hadarchaeum yellowstonense</name>
    <dbReference type="NCBI Taxonomy" id="1776334"/>
    <lineage>
        <taxon>Archaea</taxon>
        <taxon>Methanobacteriati</taxon>
        <taxon>Candidatus Hadarchaeota</taxon>
        <taxon>Candidatus Hadarchaeia</taxon>
        <taxon>Candidatus Hadarchaeales</taxon>
        <taxon>Candidatus Hadarchaeaceae</taxon>
        <taxon>Candidatus Hadarchaeum</taxon>
    </lineage>
</organism>
<dbReference type="GO" id="GO:0042597">
    <property type="term" value="C:periplasmic space"/>
    <property type="evidence" value="ECO:0007669"/>
    <property type="project" value="UniProtKB-ARBA"/>
</dbReference>
<feature type="domain" description="Solute-binding protein family 5" evidence="3">
    <location>
        <begin position="106"/>
        <end position="524"/>
    </location>
</feature>
<evidence type="ECO:0000256" key="1">
    <source>
        <dbReference type="SAM" id="MobiDB-lite"/>
    </source>
</evidence>
<dbReference type="InterPro" id="IPR000914">
    <property type="entry name" value="SBP_5_dom"/>
</dbReference>
<dbReference type="PANTHER" id="PTHR30290">
    <property type="entry name" value="PERIPLASMIC BINDING COMPONENT OF ABC TRANSPORTER"/>
    <property type="match status" value="1"/>
</dbReference>
<dbReference type="Gene3D" id="3.10.105.10">
    <property type="entry name" value="Dipeptide-binding Protein, Domain 3"/>
    <property type="match status" value="1"/>
</dbReference>
<evidence type="ECO:0000313" key="5">
    <source>
        <dbReference type="Proteomes" id="UP000074294"/>
    </source>
</evidence>
<evidence type="ECO:0000259" key="3">
    <source>
        <dbReference type="Pfam" id="PF00496"/>
    </source>
</evidence>
<dbReference type="GO" id="GO:1904680">
    <property type="term" value="F:peptide transmembrane transporter activity"/>
    <property type="evidence" value="ECO:0007669"/>
    <property type="project" value="TreeGrafter"/>
</dbReference>
<keyword evidence="2" id="KW-1133">Transmembrane helix</keyword>
<dbReference type="SUPFAM" id="SSF53850">
    <property type="entry name" value="Periplasmic binding protein-like II"/>
    <property type="match status" value="1"/>
</dbReference>
<dbReference type="AlphaFoldDB" id="A0A147K088"/>
<dbReference type="EMBL" id="LQMQ01000010">
    <property type="protein sequence ID" value="KUO42158.1"/>
    <property type="molecule type" value="Genomic_DNA"/>
</dbReference>
<dbReference type="Proteomes" id="UP000074294">
    <property type="component" value="Unassembled WGS sequence"/>
</dbReference>
<dbReference type="STRING" id="1776334.APZ16_03645"/>
<evidence type="ECO:0000256" key="2">
    <source>
        <dbReference type="SAM" id="Phobius"/>
    </source>
</evidence>
<comment type="caution">
    <text evidence="4">The sequence shown here is derived from an EMBL/GenBank/DDBJ whole genome shotgun (WGS) entry which is preliminary data.</text>
</comment>
<keyword evidence="2" id="KW-0812">Transmembrane</keyword>